<dbReference type="InterPro" id="IPR001810">
    <property type="entry name" value="F-box_dom"/>
</dbReference>
<dbReference type="Pfam" id="PF00646">
    <property type="entry name" value="F-box"/>
    <property type="match status" value="1"/>
</dbReference>
<dbReference type="PROSITE" id="PS50181">
    <property type="entry name" value="FBOX"/>
    <property type="match status" value="1"/>
</dbReference>
<dbReference type="Pfam" id="PF07734">
    <property type="entry name" value="FBA_1"/>
    <property type="match status" value="1"/>
</dbReference>
<proteinExistence type="predicted"/>
<dbReference type="SUPFAM" id="SSF81383">
    <property type="entry name" value="F-box domain"/>
    <property type="match status" value="1"/>
</dbReference>
<dbReference type="InterPro" id="IPR017451">
    <property type="entry name" value="F-box-assoc_interact_dom"/>
</dbReference>
<name>A0AAD8HV92_9APIA</name>
<dbReference type="PANTHER" id="PTHR31672">
    <property type="entry name" value="BNACNNG10540D PROTEIN"/>
    <property type="match status" value="1"/>
</dbReference>
<dbReference type="InterPro" id="IPR036047">
    <property type="entry name" value="F-box-like_dom_sf"/>
</dbReference>
<reference evidence="2" key="2">
    <citation type="submission" date="2023-05" db="EMBL/GenBank/DDBJ databases">
        <authorList>
            <person name="Schelkunov M.I."/>
        </authorList>
    </citation>
    <scope>NUCLEOTIDE SEQUENCE</scope>
    <source>
        <strain evidence="2">Hsosn_3</strain>
        <tissue evidence="2">Leaf</tissue>
    </source>
</reference>
<comment type="caution">
    <text evidence="2">The sequence shown here is derived from an EMBL/GenBank/DDBJ whole genome shotgun (WGS) entry which is preliminary data.</text>
</comment>
<dbReference type="PANTHER" id="PTHR31672:SF10">
    <property type="entry name" value="F-BOX DOMAIN-CONTAINING PROTEIN"/>
    <property type="match status" value="1"/>
</dbReference>
<dbReference type="InterPro" id="IPR006527">
    <property type="entry name" value="F-box-assoc_dom_typ1"/>
</dbReference>
<dbReference type="NCBIfam" id="TIGR01640">
    <property type="entry name" value="F_box_assoc_1"/>
    <property type="match status" value="1"/>
</dbReference>
<dbReference type="EMBL" id="JAUIZM010000007">
    <property type="protein sequence ID" value="KAK1374049.1"/>
    <property type="molecule type" value="Genomic_DNA"/>
</dbReference>
<protein>
    <submittedName>
        <fullName evidence="2">F-box domain-containing protein</fullName>
    </submittedName>
</protein>
<dbReference type="InterPro" id="IPR050796">
    <property type="entry name" value="SCF_F-box_component"/>
</dbReference>
<gene>
    <name evidence="2" type="ORF">POM88_030242</name>
</gene>
<organism evidence="2 3">
    <name type="scientific">Heracleum sosnowskyi</name>
    <dbReference type="NCBI Taxonomy" id="360622"/>
    <lineage>
        <taxon>Eukaryota</taxon>
        <taxon>Viridiplantae</taxon>
        <taxon>Streptophyta</taxon>
        <taxon>Embryophyta</taxon>
        <taxon>Tracheophyta</taxon>
        <taxon>Spermatophyta</taxon>
        <taxon>Magnoliopsida</taxon>
        <taxon>eudicotyledons</taxon>
        <taxon>Gunneridae</taxon>
        <taxon>Pentapetalae</taxon>
        <taxon>asterids</taxon>
        <taxon>campanulids</taxon>
        <taxon>Apiales</taxon>
        <taxon>Apiaceae</taxon>
        <taxon>Apioideae</taxon>
        <taxon>apioid superclade</taxon>
        <taxon>Tordylieae</taxon>
        <taxon>Tordyliinae</taxon>
        <taxon>Heracleum</taxon>
    </lineage>
</organism>
<feature type="domain" description="F-box" evidence="1">
    <location>
        <begin position="21"/>
        <end position="67"/>
    </location>
</feature>
<evidence type="ECO:0000259" key="1">
    <source>
        <dbReference type="PROSITE" id="PS50181"/>
    </source>
</evidence>
<accession>A0AAD8HV92</accession>
<dbReference type="AlphaFoldDB" id="A0AAD8HV92"/>
<dbReference type="SMART" id="SM00256">
    <property type="entry name" value="FBOX"/>
    <property type="match status" value="1"/>
</dbReference>
<evidence type="ECO:0000313" key="2">
    <source>
        <dbReference type="EMBL" id="KAK1374049.1"/>
    </source>
</evidence>
<dbReference type="Proteomes" id="UP001237642">
    <property type="component" value="Unassembled WGS sequence"/>
</dbReference>
<keyword evidence="3" id="KW-1185">Reference proteome</keyword>
<sequence length="402" mass="45634">MGQSFSYILNCGTHPAKPRSLPTSKYIPIEIVAQILLFLPVKSLIQLTPICKSWYNLIKDSQFIAAHLNHSIYMAKNNLNSIDDHGYLLAIPFKFKPGDKYFCSVICPDKMNVIEKLELPICTRNMNVEMVNSCNGLLCLTECYPNAFGHVVYLWNISIRKFKTLGNSELVLRNSSIVFKRVTGFGYDYTTDDYKVVRILYFKEDVAPEVEVYSVKIGSWRRVGVNVDFIAHCNSAAVPFVNGALHWMAQPYRLGKLGKYMFPVKDFIVAFDIVDEVFRKMALPLNCSRLDACLMDFKGLLSLYVADRTVDDIFEGCYIWAMSEYGVAKSWSKLFTVNVLAPITVRPLGLTKNQKLVFVKDEEQLVSLDVQNLQAQDLELDACLYAVDFSYTESLALLDQGI</sequence>
<reference evidence="2" key="1">
    <citation type="submission" date="2023-02" db="EMBL/GenBank/DDBJ databases">
        <title>Genome of toxic invasive species Heracleum sosnowskyi carries increased number of genes despite the absence of recent whole-genome duplications.</title>
        <authorList>
            <person name="Schelkunov M."/>
            <person name="Shtratnikova V."/>
            <person name="Makarenko M."/>
            <person name="Klepikova A."/>
            <person name="Omelchenko D."/>
            <person name="Novikova G."/>
            <person name="Obukhova E."/>
            <person name="Bogdanov V."/>
            <person name="Penin A."/>
            <person name="Logacheva M."/>
        </authorList>
    </citation>
    <scope>NUCLEOTIDE SEQUENCE</scope>
    <source>
        <strain evidence="2">Hsosn_3</strain>
        <tissue evidence="2">Leaf</tissue>
    </source>
</reference>
<evidence type="ECO:0000313" key="3">
    <source>
        <dbReference type="Proteomes" id="UP001237642"/>
    </source>
</evidence>
<dbReference type="Gene3D" id="1.20.1280.50">
    <property type="match status" value="1"/>
</dbReference>